<gene>
    <name evidence="5" type="ORF">LG632_26685</name>
</gene>
<dbReference type="InterPro" id="IPR007349">
    <property type="entry name" value="DUF418"/>
</dbReference>
<keyword evidence="2" id="KW-0472">Membrane</keyword>
<feature type="transmembrane region" description="Helical" evidence="2">
    <location>
        <begin position="375"/>
        <end position="395"/>
    </location>
</feature>
<feature type="transmembrane region" description="Helical" evidence="2">
    <location>
        <begin position="321"/>
        <end position="338"/>
    </location>
</feature>
<feature type="domain" description="DUF418" evidence="3">
    <location>
        <begin position="316"/>
        <end position="419"/>
    </location>
</feature>
<feature type="transmembrane region" description="Helical" evidence="2">
    <location>
        <begin position="243"/>
        <end position="262"/>
    </location>
</feature>
<dbReference type="Pfam" id="PF07786">
    <property type="entry name" value="HGSNAT_cat"/>
    <property type="match status" value="1"/>
</dbReference>
<evidence type="ECO:0000313" key="6">
    <source>
        <dbReference type="Proteomes" id="UP001199054"/>
    </source>
</evidence>
<proteinExistence type="predicted"/>
<comment type="caution">
    <text evidence="5">The sequence shown here is derived from an EMBL/GenBank/DDBJ whole genome shotgun (WGS) entry which is preliminary data.</text>
</comment>
<organism evidence="5 6">
    <name type="scientific">Streptomyces antimicrobicus</name>
    <dbReference type="NCBI Taxonomy" id="2883108"/>
    <lineage>
        <taxon>Bacteria</taxon>
        <taxon>Bacillati</taxon>
        <taxon>Actinomycetota</taxon>
        <taxon>Actinomycetes</taxon>
        <taxon>Kitasatosporales</taxon>
        <taxon>Streptomycetaceae</taxon>
        <taxon>Streptomyces</taxon>
    </lineage>
</organism>
<evidence type="ECO:0000259" key="4">
    <source>
        <dbReference type="Pfam" id="PF07786"/>
    </source>
</evidence>
<dbReference type="RefSeq" id="WP_226730107.1">
    <property type="nucleotide sequence ID" value="NZ_JAJAUY010000161.1"/>
</dbReference>
<feature type="compositionally biased region" description="Basic and acidic residues" evidence="1">
    <location>
        <begin position="82"/>
        <end position="105"/>
    </location>
</feature>
<dbReference type="PANTHER" id="PTHR30590">
    <property type="entry name" value="INNER MEMBRANE PROTEIN"/>
    <property type="match status" value="1"/>
</dbReference>
<keyword evidence="2" id="KW-0812">Transmembrane</keyword>
<feature type="transmembrane region" description="Helical" evidence="2">
    <location>
        <begin position="155"/>
        <end position="174"/>
    </location>
</feature>
<dbReference type="InterPro" id="IPR052529">
    <property type="entry name" value="Bact_Transport_Assoc"/>
</dbReference>
<dbReference type="EMBL" id="JAJAUY010000161">
    <property type="protein sequence ID" value="MCB5182931.1"/>
    <property type="molecule type" value="Genomic_DNA"/>
</dbReference>
<feature type="transmembrane region" description="Helical" evidence="2">
    <location>
        <begin position="206"/>
        <end position="231"/>
    </location>
</feature>
<evidence type="ECO:0000259" key="3">
    <source>
        <dbReference type="Pfam" id="PF04235"/>
    </source>
</evidence>
<sequence>MLRPTAPRTVPAAGGRLAGVDAVRGLAVLGMFAVHVGPDPQPSGAGHLVMAADGRAPAVFTLLAGFSLALAQRQKPSGPSGRGDRSSRGDRSGRSDRSGRGGPERTLRPLLVRSAVLAALGLALAGLWPGILVILTFFALYFLAAEPFTRLSTPVLTVVAAASTVLGPLLSFLLGPLLGYEVSGRGAVPEPGHLTGWWGPLRVLDALLLSGAYPLLTYLPYVLVGLALGRLCDLGRPDVARRMAGWGAAVAVAAYGAAWLAVEVGGGRERLLATIAERHPEALGAADPLRAVLGRQFGAIPSTSWDWLLIADPYSQTPLETLGNAGVGCALIGLFVLLSRGALARLLRPLTALGAMALSAYVAHALVLAGPAYGVHSTAALAVFAGAALLGAWAWQRALAGRPMARGPLEHLLRLATHGRPGRGTA</sequence>
<dbReference type="InterPro" id="IPR012429">
    <property type="entry name" value="HGSNAT_cat"/>
</dbReference>
<dbReference type="PANTHER" id="PTHR30590:SF2">
    <property type="entry name" value="INNER MEMBRANE PROTEIN"/>
    <property type="match status" value="1"/>
</dbReference>
<reference evidence="5 6" key="1">
    <citation type="submission" date="2021-10" db="EMBL/GenBank/DDBJ databases">
        <title>Streptomyces sp. strain SMC 277, a novel streptomycete isolated from soil.</title>
        <authorList>
            <person name="Chanama M."/>
        </authorList>
    </citation>
    <scope>NUCLEOTIDE SEQUENCE [LARGE SCALE GENOMIC DNA]</scope>
    <source>
        <strain evidence="5 6">SMC 277</strain>
    </source>
</reference>
<protein>
    <submittedName>
        <fullName evidence="5">DUF418 domain-containing protein</fullName>
    </submittedName>
</protein>
<keyword evidence="6" id="KW-1185">Reference proteome</keyword>
<dbReference type="Proteomes" id="UP001199054">
    <property type="component" value="Unassembled WGS sequence"/>
</dbReference>
<evidence type="ECO:0000313" key="5">
    <source>
        <dbReference type="EMBL" id="MCB5182931.1"/>
    </source>
</evidence>
<name>A0ABS8BE62_9ACTN</name>
<evidence type="ECO:0000256" key="2">
    <source>
        <dbReference type="SAM" id="Phobius"/>
    </source>
</evidence>
<feature type="region of interest" description="Disordered" evidence="1">
    <location>
        <begin position="73"/>
        <end position="105"/>
    </location>
</feature>
<feature type="transmembrane region" description="Helical" evidence="2">
    <location>
        <begin position="115"/>
        <end position="143"/>
    </location>
</feature>
<evidence type="ECO:0000256" key="1">
    <source>
        <dbReference type="SAM" id="MobiDB-lite"/>
    </source>
</evidence>
<keyword evidence="2" id="KW-1133">Transmembrane helix</keyword>
<dbReference type="Pfam" id="PF04235">
    <property type="entry name" value="DUF418"/>
    <property type="match status" value="1"/>
</dbReference>
<feature type="domain" description="Heparan-alpha-glucosaminide N-acetyltransferase catalytic" evidence="4">
    <location>
        <begin position="16"/>
        <end position="233"/>
    </location>
</feature>
<accession>A0ABS8BE62</accession>
<feature type="transmembrane region" description="Helical" evidence="2">
    <location>
        <begin position="350"/>
        <end position="369"/>
    </location>
</feature>